<accession>A0AA39WLH3</accession>
<proteinExistence type="predicted"/>
<evidence type="ECO:0000313" key="2">
    <source>
        <dbReference type="Proteomes" id="UP001175000"/>
    </source>
</evidence>
<dbReference type="Proteomes" id="UP001175000">
    <property type="component" value="Unassembled WGS sequence"/>
</dbReference>
<keyword evidence="2" id="KW-1185">Reference proteome</keyword>
<protein>
    <submittedName>
        <fullName evidence="1">Uncharacterized protein</fullName>
    </submittedName>
</protein>
<organism evidence="1 2">
    <name type="scientific">Immersiella caudata</name>
    <dbReference type="NCBI Taxonomy" id="314043"/>
    <lineage>
        <taxon>Eukaryota</taxon>
        <taxon>Fungi</taxon>
        <taxon>Dikarya</taxon>
        <taxon>Ascomycota</taxon>
        <taxon>Pezizomycotina</taxon>
        <taxon>Sordariomycetes</taxon>
        <taxon>Sordariomycetidae</taxon>
        <taxon>Sordariales</taxon>
        <taxon>Lasiosphaeriaceae</taxon>
        <taxon>Immersiella</taxon>
    </lineage>
</organism>
<name>A0AA39WLH3_9PEZI</name>
<gene>
    <name evidence="1" type="ORF">B0T14DRAFT_525559</name>
</gene>
<feature type="non-terminal residue" evidence="1">
    <location>
        <position position="1"/>
    </location>
</feature>
<dbReference type="EMBL" id="JAULSU010000005">
    <property type="protein sequence ID" value="KAK0617606.1"/>
    <property type="molecule type" value="Genomic_DNA"/>
</dbReference>
<dbReference type="AlphaFoldDB" id="A0AA39WLH3"/>
<comment type="caution">
    <text evidence="1">The sequence shown here is derived from an EMBL/GenBank/DDBJ whole genome shotgun (WGS) entry which is preliminary data.</text>
</comment>
<evidence type="ECO:0000313" key="1">
    <source>
        <dbReference type="EMBL" id="KAK0617606.1"/>
    </source>
</evidence>
<sequence>MIRSFQTYHNETSSLRLFIFCFFSFVGTTPATVGGTVGRSPAILPIKTWGERLPRHEKNFAGLPRTATPPFITHVPRHAVVLSTACMFRDMHSADSARMTRSGLSGASRLPSRCLKTLKLGRPN</sequence>
<reference evidence="1" key="1">
    <citation type="submission" date="2023-06" db="EMBL/GenBank/DDBJ databases">
        <title>Genome-scale phylogeny and comparative genomics of the fungal order Sordariales.</title>
        <authorList>
            <consortium name="Lawrence Berkeley National Laboratory"/>
            <person name="Hensen N."/>
            <person name="Bonometti L."/>
            <person name="Westerberg I."/>
            <person name="Brannstrom I.O."/>
            <person name="Guillou S."/>
            <person name="Cros-Aarteil S."/>
            <person name="Calhoun S."/>
            <person name="Haridas S."/>
            <person name="Kuo A."/>
            <person name="Mondo S."/>
            <person name="Pangilinan J."/>
            <person name="Riley R."/>
            <person name="Labutti K."/>
            <person name="Andreopoulos B."/>
            <person name="Lipzen A."/>
            <person name="Chen C."/>
            <person name="Yanf M."/>
            <person name="Daum C."/>
            <person name="Ng V."/>
            <person name="Clum A."/>
            <person name="Steindorff A."/>
            <person name="Ohm R."/>
            <person name="Martin F."/>
            <person name="Silar P."/>
            <person name="Natvig D."/>
            <person name="Lalanne C."/>
            <person name="Gautier V."/>
            <person name="Ament-Velasquez S.L."/>
            <person name="Kruys A."/>
            <person name="Hutchinson M.I."/>
            <person name="Powell A.J."/>
            <person name="Barry K."/>
            <person name="Miller A.N."/>
            <person name="Grigoriev I.V."/>
            <person name="Debuchy R."/>
            <person name="Gladieux P."/>
            <person name="Thoren M.H."/>
            <person name="Johannesson H."/>
        </authorList>
    </citation>
    <scope>NUCLEOTIDE SEQUENCE</scope>
    <source>
        <strain evidence="1">CBS 606.72</strain>
    </source>
</reference>